<proteinExistence type="predicted"/>
<reference evidence="1 2" key="1">
    <citation type="submission" date="2018-08" db="EMBL/GenBank/DDBJ databases">
        <title>Comparative analysis of Burkholderia isolates from Puerto Rico.</title>
        <authorList>
            <person name="Hall C."/>
            <person name="Sahl J."/>
            <person name="Wagner D."/>
        </authorList>
    </citation>
    <scope>NUCLEOTIDE SEQUENCE [LARGE SCALE GENOMIC DNA]</scope>
    <source>
        <strain evidence="1 2">Bp9025</strain>
    </source>
</reference>
<name>A0A3N8QRF1_9BURK</name>
<accession>A0A3N8QRF1</accession>
<protein>
    <submittedName>
        <fullName evidence="1">Uncharacterized protein</fullName>
    </submittedName>
</protein>
<sequence length="91" mass="10048">MTANLATRARRVGAIQLRSWSTRAAILSAAALGRSVDDHARELRIDALGRLMCAAGTRVLRARCSHLMRLEIRHRSAAQIRRMEDAMGLPA</sequence>
<organism evidence="1 2">
    <name type="scientific">Burkholderia contaminans</name>
    <dbReference type="NCBI Taxonomy" id="488447"/>
    <lineage>
        <taxon>Bacteria</taxon>
        <taxon>Pseudomonadati</taxon>
        <taxon>Pseudomonadota</taxon>
        <taxon>Betaproteobacteria</taxon>
        <taxon>Burkholderiales</taxon>
        <taxon>Burkholderiaceae</taxon>
        <taxon>Burkholderia</taxon>
        <taxon>Burkholderia cepacia complex</taxon>
    </lineage>
</organism>
<dbReference type="RefSeq" id="WP_124576017.1">
    <property type="nucleotide sequence ID" value="NZ_QTQV01000001.1"/>
</dbReference>
<evidence type="ECO:0000313" key="1">
    <source>
        <dbReference type="EMBL" id="RQT21846.1"/>
    </source>
</evidence>
<dbReference type="AlphaFoldDB" id="A0A3N8QRF1"/>
<evidence type="ECO:0000313" key="2">
    <source>
        <dbReference type="Proteomes" id="UP000277921"/>
    </source>
</evidence>
<gene>
    <name evidence="1" type="ORF">DF051_02870</name>
</gene>
<comment type="caution">
    <text evidence="1">The sequence shown here is derived from an EMBL/GenBank/DDBJ whole genome shotgun (WGS) entry which is preliminary data.</text>
</comment>
<dbReference type="EMBL" id="QTQV01000001">
    <property type="protein sequence ID" value="RQT21846.1"/>
    <property type="molecule type" value="Genomic_DNA"/>
</dbReference>
<dbReference type="Proteomes" id="UP000277921">
    <property type="component" value="Unassembled WGS sequence"/>
</dbReference>